<gene>
    <name evidence="13" type="primary">KAFR0A01840</name>
    <name evidence="13" type="ORF">KAFR_0A01840</name>
</gene>
<evidence type="ECO:0000256" key="4">
    <source>
        <dbReference type="ARBA" id="ARBA00022771"/>
    </source>
</evidence>
<dbReference type="Proteomes" id="UP000005220">
    <property type="component" value="Chromosome 1"/>
</dbReference>
<dbReference type="EMBL" id="HE650821">
    <property type="protein sequence ID" value="CCF55622.1"/>
    <property type="molecule type" value="Genomic_DNA"/>
</dbReference>
<keyword evidence="14" id="KW-1185">Reference proteome</keyword>
<dbReference type="eggNOG" id="KOG1721">
    <property type="taxonomic scope" value="Eukaryota"/>
</dbReference>
<evidence type="ECO:0000256" key="2">
    <source>
        <dbReference type="ARBA" id="ARBA00022723"/>
    </source>
</evidence>
<comment type="similarity">
    <text evidence="9">Belongs to the sal C2H2-type zinc-finger protein family.</text>
</comment>
<proteinExistence type="inferred from homology"/>
<keyword evidence="6" id="KW-0805">Transcription regulation</keyword>
<keyword evidence="7" id="KW-0804">Transcription</keyword>
<reference evidence="13 14" key="1">
    <citation type="journal article" date="2011" name="Proc. Natl. Acad. Sci. U.S.A.">
        <title>Evolutionary erosion of yeast sex chromosomes by mating-type switching accidents.</title>
        <authorList>
            <person name="Gordon J.L."/>
            <person name="Armisen D."/>
            <person name="Proux-Wera E."/>
            <person name="Oheigeartaigh S.S."/>
            <person name="Byrne K.P."/>
            <person name="Wolfe K.H."/>
        </authorList>
    </citation>
    <scope>NUCLEOTIDE SEQUENCE [LARGE SCALE GENOMIC DNA]</scope>
    <source>
        <strain evidence="14">ATCC 22294 / BCRC 22015 / CBS 2517 / CECT 1963 / NBRC 1671 / NRRL Y-8276</strain>
    </source>
</reference>
<dbReference type="PANTHER" id="PTHR23233:SF84">
    <property type="entry name" value="FI23031P1"/>
    <property type="match status" value="1"/>
</dbReference>
<keyword evidence="3" id="KW-0677">Repeat</keyword>
<dbReference type="AlphaFoldDB" id="H2AMM2"/>
<evidence type="ECO:0000256" key="6">
    <source>
        <dbReference type="ARBA" id="ARBA00023015"/>
    </source>
</evidence>
<dbReference type="InterPro" id="IPR051565">
    <property type="entry name" value="Sal_C2H2-zinc-finger"/>
</dbReference>
<dbReference type="HOGENOM" id="CLU_664044_0_0_1"/>
<evidence type="ECO:0000256" key="9">
    <source>
        <dbReference type="ARBA" id="ARBA00038474"/>
    </source>
</evidence>
<evidence type="ECO:0000313" key="13">
    <source>
        <dbReference type="EMBL" id="CCF55622.1"/>
    </source>
</evidence>
<dbReference type="InterPro" id="IPR036236">
    <property type="entry name" value="Znf_C2H2_sf"/>
</dbReference>
<evidence type="ECO:0000256" key="3">
    <source>
        <dbReference type="ARBA" id="ARBA00022737"/>
    </source>
</evidence>
<comment type="subcellular location">
    <subcellularLocation>
        <location evidence="1">Nucleus</location>
    </subcellularLocation>
</comment>
<dbReference type="InterPro" id="IPR013087">
    <property type="entry name" value="Znf_C2H2_type"/>
</dbReference>
<evidence type="ECO:0000256" key="7">
    <source>
        <dbReference type="ARBA" id="ARBA00023163"/>
    </source>
</evidence>
<accession>H2AMM2</accession>
<dbReference type="GO" id="GO:0000978">
    <property type="term" value="F:RNA polymerase II cis-regulatory region sequence-specific DNA binding"/>
    <property type="evidence" value="ECO:0007669"/>
    <property type="project" value="TreeGrafter"/>
</dbReference>
<dbReference type="OrthoDB" id="6077919at2759"/>
<feature type="domain" description="C2H2-type" evidence="12">
    <location>
        <begin position="335"/>
        <end position="362"/>
    </location>
</feature>
<dbReference type="RefSeq" id="XP_003954757.1">
    <property type="nucleotide sequence ID" value="XM_003954708.1"/>
</dbReference>
<evidence type="ECO:0000256" key="11">
    <source>
        <dbReference type="SAM" id="MobiDB-lite"/>
    </source>
</evidence>
<evidence type="ECO:0000256" key="8">
    <source>
        <dbReference type="ARBA" id="ARBA00023242"/>
    </source>
</evidence>
<evidence type="ECO:0000313" key="14">
    <source>
        <dbReference type="Proteomes" id="UP000005220"/>
    </source>
</evidence>
<evidence type="ECO:0000256" key="10">
    <source>
        <dbReference type="PROSITE-ProRule" id="PRU00042"/>
    </source>
</evidence>
<dbReference type="InParanoid" id="H2AMM2"/>
<sequence length="414" mass="46297">MTRIHNDENLKSEKGSLNYLVNGPTILNDESDPLTKSSIVKPVLEKTQLPAKSFSIYQDHKTEEFDNHIDLPRLVTNNRSFSESTVSEKLGLGRQSLPIAGKAYESIENQQAITLSNGLHKPTLLHPVNNPSEMQAAQHLAYGAASEKYYNANGFDQTRRGNMLSLDNTGLLDNKLIRRATSFSPFLIYPSPTVYQSIDQCHVVGSHLPAYIANNTTGLLNEQNLSQSNAMVGFIENSLQQTSNSSKYGMNGDLDCDNVAFQNNQLMAGPIFQQSLNIPPHYRYSSNVQPVYLTPIQSCGYANSPLSYQNGIFTSNNGLIPADNQVWTKKVKKKNQCPICGKTVTRSSSLLPHMFVHTGDRPYLCKWPKCGKAFNVKSNMNRHYKLHLKKEKEQREQSDGVETAETLSPLQREQ</sequence>
<dbReference type="PROSITE" id="PS50157">
    <property type="entry name" value="ZINC_FINGER_C2H2_2"/>
    <property type="match status" value="2"/>
</dbReference>
<keyword evidence="2" id="KW-0479">Metal-binding</keyword>
<dbReference type="Pfam" id="PF00096">
    <property type="entry name" value="zf-C2H2"/>
    <property type="match status" value="2"/>
</dbReference>
<name>H2AMM2_KAZAF</name>
<dbReference type="GeneID" id="13886071"/>
<dbReference type="GO" id="GO:0005634">
    <property type="term" value="C:nucleus"/>
    <property type="evidence" value="ECO:0007669"/>
    <property type="project" value="UniProtKB-SubCell"/>
</dbReference>
<dbReference type="Gene3D" id="3.30.160.60">
    <property type="entry name" value="Classic Zinc Finger"/>
    <property type="match status" value="2"/>
</dbReference>
<dbReference type="KEGG" id="kaf:KAFR_0A01840"/>
<dbReference type="PROSITE" id="PS00028">
    <property type="entry name" value="ZINC_FINGER_C2H2_1"/>
    <property type="match status" value="2"/>
</dbReference>
<dbReference type="SUPFAM" id="SSF57667">
    <property type="entry name" value="beta-beta-alpha zinc fingers"/>
    <property type="match status" value="1"/>
</dbReference>
<organism evidence="13 14">
    <name type="scientific">Kazachstania africana (strain ATCC 22294 / BCRC 22015 / CBS 2517 / CECT 1963 / NBRC 1671 / NRRL Y-8276)</name>
    <name type="common">Yeast</name>
    <name type="synonym">Kluyveromyces africanus</name>
    <dbReference type="NCBI Taxonomy" id="1071382"/>
    <lineage>
        <taxon>Eukaryota</taxon>
        <taxon>Fungi</taxon>
        <taxon>Dikarya</taxon>
        <taxon>Ascomycota</taxon>
        <taxon>Saccharomycotina</taxon>
        <taxon>Saccharomycetes</taxon>
        <taxon>Saccharomycetales</taxon>
        <taxon>Saccharomycetaceae</taxon>
        <taxon>Kazachstania</taxon>
    </lineage>
</organism>
<keyword evidence="4 10" id="KW-0863">Zinc-finger</keyword>
<feature type="domain" description="C2H2-type" evidence="12">
    <location>
        <begin position="363"/>
        <end position="392"/>
    </location>
</feature>
<dbReference type="GO" id="GO:0008270">
    <property type="term" value="F:zinc ion binding"/>
    <property type="evidence" value="ECO:0007669"/>
    <property type="project" value="UniProtKB-KW"/>
</dbReference>
<dbReference type="SMART" id="SM00355">
    <property type="entry name" value="ZnF_C2H2"/>
    <property type="match status" value="2"/>
</dbReference>
<evidence type="ECO:0000259" key="12">
    <source>
        <dbReference type="PROSITE" id="PS50157"/>
    </source>
</evidence>
<feature type="region of interest" description="Disordered" evidence="11">
    <location>
        <begin position="390"/>
        <end position="414"/>
    </location>
</feature>
<keyword evidence="8" id="KW-0539">Nucleus</keyword>
<evidence type="ECO:0000256" key="1">
    <source>
        <dbReference type="ARBA" id="ARBA00004123"/>
    </source>
</evidence>
<keyword evidence="5" id="KW-0862">Zinc</keyword>
<feature type="compositionally biased region" description="Polar residues" evidence="11">
    <location>
        <begin position="405"/>
        <end position="414"/>
    </location>
</feature>
<dbReference type="PANTHER" id="PTHR23233">
    <property type="entry name" value="SAL-LIKE PROTEIN"/>
    <property type="match status" value="1"/>
</dbReference>
<protein>
    <recommendedName>
        <fullName evidence="12">C2H2-type domain-containing protein</fullName>
    </recommendedName>
</protein>
<evidence type="ECO:0000256" key="5">
    <source>
        <dbReference type="ARBA" id="ARBA00022833"/>
    </source>
</evidence>
<dbReference type="GO" id="GO:0000981">
    <property type="term" value="F:DNA-binding transcription factor activity, RNA polymerase II-specific"/>
    <property type="evidence" value="ECO:0007669"/>
    <property type="project" value="TreeGrafter"/>
</dbReference>